<accession>A0AA90SQX8</accession>
<dbReference type="SUPFAM" id="SSF55729">
    <property type="entry name" value="Acyl-CoA N-acyltransferases (Nat)"/>
    <property type="match status" value="1"/>
</dbReference>
<dbReference type="Pfam" id="PF24553">
    <property type="entry name" value="Rv0428c_C"/>
    <property type="match status" value="1"/>
</dbReference>
<dbReference type="Proteomes" id="UP001178281">
    <property type="component" value="Unassembled WGS sequence"/>
</dbReference>
<dbReference type="Gene3D" id="3.40.630.30">
    <property type="match status" value="1"/>
</dbReference>
<dbReference type="InterPro" id="IPR016181">
    <property type="entry name" value="Acyl_CoA_acyltransferase"/>
</dbReference>
<dbReference type="PANTHER" id="PTHR43072">
    <property type="entry name" value="N-ACETYLTRANSFERASE"/>
    <property type="match status" value="1"/>
</dbReference>
<proteinExistence type="predicted"/>
<sequence>MSPVSGDRVVVRHLLDTGAATDVIGRLVADGDPVVVERGGAEHVIARSAIVAMKAVPPRPVRASEIRSLDLARARGWLSLEHAWVDGWFCRAAPGVPGNRATCAAPLHPDASLDRLAGPRAWFAERGVPLRLTVSDRLIRGAPPLDQQTDVLTGPAAAGPADGVGLADGPDAGWLSLVGTPASLVTAVDGAVRFASIVDGGATVAAGRVAITADAAGNMWGGIGSVTVASAHRRQGLATRVMAALGAAAAEAGASRVYLEVVRDNDAAQALYRGLGFTVHHGYGYWTES</sequence>
<name>A0AA90SQX8_9ACTN</name>
<dbReference type="EMBL" id="JAUTIX010000003">
    <property type="protein sequence ID" value="MDP0398376.1"/>
    <property type="molecule type" value="Genomic_DNA"/>
</dbReference>
<comment type="caution">
    <text evidence="2">The sequence shown here is derived from an EMBL/GenBank/DDBJ whole genome shotgun (WGS) entry which is preliminary data.</text>
</comment>
<gene>
    <name evidence="2" type="ORF">Q7X28_10600</name>
</gene>
<keyword evidence="3" id="KW-1185">Reference proteome</keyword>
<dbReference type="InterPro" id="IPR000182">
    <property type="entry name" value="GNAT_dom"/>
</dbReference>
<dbReference type="InterPro" id="IPR056935">
    <property type="entry name" value="Rv0428c-like_C"/>
</dbReference>
<protein>
    <submittedName>
        <fullName evidence="2">GNAT family N-acetyltransferase</fullName>
    </submittedName>
</protein>
<dbReference type="GO" id="GO:0016747">
    <property type="term" value="F:acyltransferase activity, transferring groups other than amino-acyl groups"/>
    <property type="evidence" value="ECO:0007669"/>
    <property type="project" value="InterPro"/>
</dbReference>
<reference evidence="2" key="1">
    <citation type="submission" date="2023-08" db="EMBL/GenBank/DDBJ databases">
        <title>The draft genome of Tsukamurella strandjordii strain 050030.</title>
        <authorList>
            <person name="Zhao F."/>
            <person name="Feng Y."/>
            <person name="Zong Z."/>
        </authorList>
    </citation>
    <scope>NUCLEOTIDE SEQUENCE</scope>
    <source>
        <strain evidence="2">050030</strain>
    </source>
</reference>
<dbReference type="AlphaFoldDB" id="A0AA90SQX8"/>
<evidence type="ECO:0000259" key="1">
    <source>
        <dbReference type="PROSITE" id="PS51186"/>
    </source>
</evidence>
<dbReference type="RefSeq" id="WP_305111265.1">
    <property type="nucleotide sequence ID" value="NZ_JAUTIX010000003.1"/>
</dbReference>
<dbReference type="PROSITE" id="PS51186">
    <property type="entry name" value="GNAT"/>
    <property type="match status" value="1"/>
</dbReference>
<feature type="domain" description="N-acetyltransferase" evidence="1">
    <location>
        <begin position="151"/>
        <end position="289"/>
    </location>
</feature>
<evidence type="ECO:0000313" key="3">
    <source>
        <dbReference type="Proteomes" id="UP001178281"/>
    </source>
</evidence>
<organism evidence="2 3">
    <name type="scientific">Tsukamurella strandjordii</name>
    <dbReference type="NCBI Taxonomy" id="147577"/>
    <lineage>
        <taxon>Bacteria</taxon>
        <taxon>Bacillati</taxon>
        <taxon>Actinomycetota</taxon>
        <taxon>Actinomycetes</taxon>
        <taxon>Mycobacteriales</taxon>
        <taxon>Tsukamurellaceae</taxon>
        <taxon>Tsukamurella</taxon>
    </lineage>
</organism>
<evidence type="ECO:0000313" key="2">
    <source>
        <dbReference type="EMBL" id="MDP0398376.1"/>
    </source>
</evidence>